<gene>
    <name evidence="2" type="ORF">glysoja_027213</name>
</gene>
<feature type="region of interest" description="Disordered" evidence="1">
    <location>
        <begin position="98"/>
        <end position="131"/>
    </location>
</feature>
<organism evidence="2">
    <name type="scientific">Glycine soja</name>
    <name type="common">Wild soybean</name>
    <dbReference type="NCBI Taxonomy" id="3848"/>
    <lineage>
        <taxon>Eukaryota</taxon>
        <taxon>Viridiplantae</taxon>
        <taxon>Streptophyta</taxon>
        <taxon>Embryophyta</taxon>
        <taxon>Tracheophyta</taxon>
        <taxon>Spermatophyta</taxon>
        <taxon>Magnoliopsida</taxon>
        <taxon>eudicotyledons</taxon>
        <taxon>Gunneridae</taxon>
        <taxon>Pentapetalae</taxon>
        <taxon>rosids</taxon>
        <taxon>fabids</taxon>
        <taxon>Fabales</taxon>
        <taxon>Fabaceae</taxon>
        <taxon>Papilionoideae</taxon>
        <taxon>50 kb inversion clade</taxon>
        <taxon>NPAAA clade</taxon>
        <taxon>indigoferoid/millettioid clade</taxon>
        <taxon>Phaseoleae</taxon>
        <taxon>Glycine</taxon>
        <taxon>Glycine subgen. Soja</taxon>
    </lineage>
</organism>
<dbReference type="Proteomes" id="UP000053555">
    <property type="component" value="Unassembled WGS sequence"/>
</dbReference>
<name>A0A0B2SJW9_GLYSO</name>
<dbReference type="SUPFAM" id="SSF81606">
    <property type="entry name" value="PP2C-like"/>
    <property type="match status" value="1"/>
</dbReference>
<dbReference type="InterPro" id="IPR036457">
    <property type="entry name" value="PPM-type-like_dom_sf"/>
</dbReference>
<reference evidence="2" key="1">
    <citation type="submission" date="2014-07" db="EMBL/GenBank/DDBJ databases">
        <title>Identification of a novel salt tolerance gene in wild soybean by whole-genome sequencing.</title>
        <authorList>
            <person name="Lam H.-M."/>
            <person name="Qi X."/>
            <person name="Li M.-W."/>
            <person name="Liu X."/>
            <person name="Xie M."/>
            <person name="Ni M."/>
            <person name="Xu X."/>
        </authorList>
    </citation>
    <scope>NUCLEOTIDE SEQUENCE [LARGE SCALE GENOMIC DNA]</scope>
    <source>
        <tissue evidence="2">Root</tissue>
    </source>
</reference>
<proteinExistence type="predicted"/>
<evidence type="ECO:0000256" key="1">
    <source>
        <dbReference type="SAM" id="MobiDB-lite"/>
    </source>
</evidence>
<accession>A0A0B2SJW9</accession>
<sequence>MEDASVMLLDVSLDYPGNLRCAHFAIYDGHGGRLAAEYARKHLHQNVLSAGLPRSIIMGILLNNLLMNSALGLFLFSLKSVVICFWPFLFDEYLDSTPTKDDKDPEPTSSPVQHKEDKNFGNQYQRRKKPDLVQQQLQSSKSEVRTHTLEDTLDASCESNLDDLLISLRKGKRSCAKYPISQFVSTKNLSL</sequence>
<evidence type="ECO:0000313" key="2">
    <source>
        <dbReference type="EMBL" id="KHN44602.1"/>
    </source>
</evidence>
<dbReference type="AlphaFoldDB" id="A0A0B2SJW9"/>
<evidence type="ECO:0008006" key="3">
    <source>
        <dbReference type="Google" id="ProtNLM"/>
    </source>
</evidence>
<dbReference type="Gene3D" id="3.60.40.10">
    <property type="entry name" value="PPM-type phosphatase domain"/>
    <property type="match status" value="1"/>
</dbReference>
<protein>
    <recommendedName>
        <fullName evidence="3">PPM-type phosphatase domain-containing protein</fullName>
    </recommendedName>
</protein>
<dbReference type="EMBL" id="KN643148">
    <property type="protein sequence ID" value="KHN44602.1"/>
    <property type="molecule type" value="Genomic_DNA"/>
</dbReference>